<accession>A0A9D1SB15</accession>
<feature type="signal peptide" evidence="2">
    <location>
        <begin position="1"/>
        <end position="22"/>
    </location>
</feature>
<proteinExistence type="predicted"/>
<evidence type="ECO:0000313" key="4">
    <source>
        <dbReference type="Proteomes" id="UP000824107"/>
    </source>
</evidence>
<comment type="caution">
    <text evidence="3">The sequence shown here is derived from an EMBL/GenBank/DDBJ whole genome shotgun (WGS) entry which is preliminary data.</text>
</comment>
<protein>
    <submittedName>
        <fullName evidence="3">Uncharacterized protein</fullName>
    </submittedName>
</protein>
<sequence length="376" mass="41373">MVTLRSAVCLLFLLSLAPVAFAAGKDDVSLDTASLDKDVTSVYGTDCEKVKPGEARSTVRVRVTDKASYLAVSSLPDLRNAKVELNEHDFNVMVYNLVDNNIEDMAIRTTKQTPEEICVEVTGYISGKNIFAAIDEALDRQKNGEEDNVTAENGGLAPSDLAETENGPQPEAEAKPEQPAKTDLAEKEPLYTPDESIPQPPVSESQTPSAEQEKEDYLQAKAASKGLIYITPTEFFNKTTSAKYAEILREMFVKSDYFYVTDKIELADYVIGSKVLRAKVDPINKDTNRMQMVIAVESRNTDSGETETEHQNRFVLFSSSENEQKVAAKLMKQLFEKAADKIITELEIAQRRKNNDAGLPAVITPVSTSTAKKGAL</sequence>
<feature type="region of interest" description="Disordered" evidence="1">
    <location>
        <begin position="143"/>
        <end position="216"/>
    </location>
</feature>
<keyword evidence="2" id="KW-0732">Signal</keyword>
<gene>
    <name evidence="3" type="ORF">IAD20_06980</name>
</gene>
<feature type="chain" id="PRO_5038476151" evidence="2">
    <location>
        <begin position="23"/>
        <end position="376"/>
    </location>
</feature>
<reference evidence="3" key="1">
    <citation type="submission" date="2020-10" db="EMBL/GenBank/DDBJ databases">
        <authorList>
            <person name="Gilroy R."/>
        </authorList>
    </citation>
    <scope>NUCLEOTIDE SEQUENCE</scope>
    <source>
        <strain evidence="3">ChiW3-316</strain>
    </source>
</reference>
<evidence type="ECO:0000256" key="2">
    <source>
        <dbReference type="SAM" id="SignalP"/>
    </source>
</evidence>
<evidence type="ECO:0000313" key="3">
    <source>
        <dbReference type="EMBL" id="HIU53809.1"/>
    </source>
</evidence>
<dbReference type="EMBL" id="DVNC01000049">
    <property type="protein sequence ID" value="HIU53809.1"/>
    <property type="molecule type" value="Genomic_DNA"/>
</dbReference>
<reference evidence="3" key="2">
    <citation type="journal article" date="2021" name="PeerJ">
        <title>Extensive microbial diversity within the chicken gut microbiome revealed by metagenomics and culture.</title>
        <authorList>
            <person name="Gilroy R."/>
            <person name="Ravi A."/>
            <person name="Getino M."/>
            <person name="Pursley I."/>
            <person name="Horton D.L."/>
            <person name="Alikhan N.F."/>
            <person name="Baker D."/>
            <person name="Gharbi K."/>
            <person name="Hall N."/>
            <person name="Watson M."/>
            <person name="Adriaenssens E.M."/>
            <person name="Foster-Nyarko E."/>
            <person name="Jarju S."/>
            <person name="Secka A."/>
            <person name="Antonio M."/>
            <person name="Oren A."/>
            <person name="Chaudhuri R.R."/>
            <person name="La Ragione R."/>
            <person name="Hildebrand F."/>
            <person name="Pallen M.J."/>
        </authorList>
    </citation>
    <scope>NUCLEOTIDE SEQUENCE</scope>
    <source>
        <strain evidence="3">ChiW3-316</strain>
    </source>
</reference>
<evidence type="ECO:0000256" key="1">
    <source>
        <dbReference type="SAM" id="MobiDB-lite"/>
    </source>
</evidence>
<organism evidence="3 4">
    <name type="scientific">Candidatus Scatocola faecipullorum</name>
    <dbReference type="NCBI Taxonomy" id="2840917"/>
    <lineage>
        <taxon>Bacteria</taxon>
        <taxon>Pseudomonadati</taxon>
        <taxon>Pseudomonadota</taxon>
        <taxon>Alphaproteobacteria</taxon>
        <taxon>Rhodospirillales</taxon>
        <taxon>Rhodospirillaceae</taxon>
        <taxon>Rhodospirillaceae incertae sedis</taxon>
        <taxon>Candidatus Scatocola</taxon>
    </lineage>
</organism>
<feature type="compositionally biased region" description="Basic and acidic residues" evidence="1">
    <location>
        <begin position="172"/>
        <end position="189"/>
    </location>
</feature>
<dbReference type="Proteomes" id="UP000824107">
    <property type="component" value="Unassembled WGS sequence"/>
</dbReference>
<name>A0A9D1SB15_9PROT</name>
<dbReference type="AlphaFoldDB" id="A0A9D1SB15"/>